<dbReference type="Pfam" id="PF03372">
    <property type="entry name" value="Exo_endo_phos"/>
    <property type="match status" value="1"/>
</dbReference>
<dbReference type="CDD" id="cd09086">
    <property type="entry name" value="ExoIII-like_AP-endo"/>
    <property type="match status" value="1"/>
</dbReference>
<keyword evidence="3" id="KW-0378">Hydrolase</keyword>
<evidence type="ECO:0000313" key="9">
    <source>
        <dbReference type="EMBL" id="BAC09337.1"/>
    </source>
</evidence>
<dbReference type="InterPro" id="IPR037493">
    <property type="entry name" value="ExoIII-like"/>
</dbReference>
<feature type="binding site" evidence="6">
    <location>
        <position position="271"/>
    </location>
    <ligand>
        <name>Mg(2+)</name>
        <dbReference type="ChEBI" id="CHEBI:18420"/>
        <label>1</label>
    </ligand>
</feature>
<accession>Q8DI07</accession>
<dbReference type="GO" id="GO:0046872">
    <property type="term" value="F:metal ion binding"/>
    <property type="evidence" value="ECO:0007669"/>
    <property type="project" value="UniProtKB-KW"/>
</dbReference>
<protein>
    <submittedName>
        <fullName evidence="9">Exodeoxyribonuclease III</fullName>
    </submittedName>
</protein>
<keyword evidence="4 6" id="KW-0460">Magnesium</keyword>
<dbReference type="PROSITE" id="PS51435">
    <property type="entry name" value="AP_NUCLEASE_F1_4"/>
    <property type="match status" value="1"/>
</dbReference>
<organism evidence="9 10">
    <name type="scientific">Thermosynechococcus vestitus (strain NIES-2133 / IAM M-273 / BP-1)</name>
    <dbReference type="NCBI Taxonomy" id="197221"/>
    <lineage>
        <taxon>Bacteria</taxon>
        <taxon>Bacillati</taxon>
        <taxon>Cyanobacteriota</taxon>
        <taxon>Cyanophyceae</taxon>
        <taxon>Acaryochloridales</taxon>
        <taxon>Thermosynechococcaceae</taxon>
        <taxon>Thermosynechococcus</taxon>
    </lineage>
</organism>
<feature type="binding site" evidence="6">
    <location>
        <position position="272"/>
    </location>
    <ligand>
        <name>Mg(2+)</name>
        <dbReference type="ChEBI" id="CHEBI:18420"/>
        <label>1</label>
    </ligand>
</feature>
<evidence type="ECO:0000256" key="4">
    <source>
        <dbReference type="ARBA" id="ARBA00022842"/>
    </source>
</evidence>
<dbReference type="eggNOG" id="COG0708">
    <property type="taxonomic scope" value="Bacteria"/>
</dbReference>
<keyword evidence="6" id="KW-0464">Manganese</keyword>
<gene>
    <name evidence="9" type="ordered locus">tlr1785</name>
</gene>
<evidence type="ECO:0000256" key="2">
    <source>
        <dbReference type="ARBA" id="ARBA00022723"/>
    </source>
</evidence>
<dbReference type="EMBL" id="BA000039">
    <property type="protein sequence ID" value="BAC09337.1"/>
    <property type="molecule type" value="Genomic_DNA"/>
</dbReference>
<dbReference type="InterPro" id="IPR004808">
    <property type="entry name" value="AP_endonuc_1"/>
</dbReference>
<evidence type="ECO:0000256" key="3">
    <source>
        <dbReference type="ARBA" id="ARBA00022801"/>
    </source>
</evidence>
<keyword evidence="2 6" id="KW-0479">Metal-binding</keyword>
<dbReference type="InterPro" id="IPR005135">
    <property type="entry name" value="Endo/exonuclease/phosphatase"/>
</dbReference>
<reference evidence="9 10" key="1">
    <citation type="journal article" date="2002" name="DNA Res.">
        <title>Complete genome structure of the thermophilic cyanobacterium Thermosynechococcus elongatus BP-1.</title>
        <authorList>
            <person name="Nakamura Y."/>
            <person name="Kaneko T."/>
            <person name="Sato S."/>
            <person name="Ikeuchi M."/>
            <person name="Katoh H."/>
            <person name="Sasamoto S."/>
            <person name="Watanabe A."/>
            <person name="Iriguchi M."/>
            <person name="Kawashima K."/>
            <person name="Kimura T."/>
            <person name="Kishida Y."/>
            <person name="Kiyokawa C."/>
            <person name="Kohara M."/>
            <person name="Matsumoto M."/>
            <person name="Matsuno A."/>
            <person name="Nakazaki N."/>
            <person name="Shimpo S."/>
            <person name="Sugimoto M."/>
            <person name="Takeuchi C."/>
            <person name="Yamada M."/>
            <person name="Tabata S."/>
        </authorList>
    </citation>
    <scope>NUCLEOTIDE SEQUENCE [LARGE SCALE GENOMIC DNA]</scope>
    <source>
        <strain evidence="10">IAM M-273 / NIES-2133 / BP-1</strain>
    </source>
</reference>
<dbReference type="Gene3D" id="3.60.10.10">
    <property type="entry name" value="Endonuclease/exonuclease/phosphatase"/>
    <property type="match status" value="1"/>
</dbReference>
<dbReference type="PANTHER" id="PTHR43250">
    <property type="entry name" value="EXODEOXYRIBONUCLEASE III"/>
    <property type="match status" value="1"/>
</dbReference>
<feature type="binding site" evidence="6">
    <location>
        <position position="171"/>
    </location>
    <ligand>
        <name>Mg(2+)</name>
        <dbReference type="ChEBI" id="CHEBI:18420"/>
        <label>1</label>
    </ligand>
</feature>
<evidence type="ECO:0000313" key="10">
    <source>
        <dbReference type="Proteomes" id="UP000000440"/>
    </source>
</evidence>
<evidence type="ECO:0000256" key="1">
    <source>
        <dbReference type="ARBA" id="ARBA00007092"/>
    </source>
</evidence>
<feature type="binding site" evidence="6">
    <location>
        <position position="54"/>
    </location>
    <ligand>
        <name>Mg(2+)</name>
        <dbReference type="ChEBI" id="CHEBI:18420"/>
        <label>1</label>
    </ligand>
</feature>
<feature type="binding site" evidence="6">
    <location>
        <position position="27"/>
    </location>
    <ligand>
        <name>Mg(2+)</name>
        <dbReference type="ChEBI" id="CHEBI:18420"/>
        <label>1</label>
    </ligand>
</feature>
<name>Q8DI07_THEVB</name>
<feature type="site" description="Transition state stabilizer" evidence="7">
    <location>
        <position position="173"/>
    </location>
</feature>
<dbReference type="NCBIfam" id="TIGR00633">
    <property type="entry name" value="xth"/>
    <property type="match status" value="1"/>
</dbReference>
<dbReference type="SUPFAM" id="SSF56219">
    <property type="entry name" value="DNase I-like"/>
    <property type="match status" value="1"/>
</dbReference>
<feature type="active site" evidence="5">
    <location>
        <position position="171"/>
    </location>
</feature>
<dbReference type="PATRIC" id="fig|197221.4.peg.1866"/>
<keyword evidence="10" id="KW-1185">Reference proteome</keyword>
<dbReference type="GO" id="GO:0006281">
    <property type="term" value="P:DNA repair"/>
    <property type="evidence" value="ECO:0007669"/>
    <property type="project" value="InterPro"/>
</dbReference>
<feature type="active site" description="Proton acceptor" evidence="5">
    <location>
        <position position="272"/>
    </location>
</feature>
<evidence type="ECO:0000259" key="8">
    <source>
        <dbReference type="Pfam" id="PF03372"/>
    </source>
</evidence>
<evidence type="ECO:0000256" key="6">
    <source>
        <dbReference type="PIRSR" id="PIRSR604808-2"/>
    </source>
</evidence>
<sequence length="280" mass="31944">MPMLPPIRARANHLDCNQPMPKIATWNVNSIRTRLDHVCQWLDSTGVDYLCLQETKVTDAEFPRQPFLDRGYHVYCSGQKAYNGVAILSRQPLAGVEAGFAPQLPSHSELDTQKRLIRAQFAPDVILVNVYIPNGGEYDSEKYHYKLHWLKTLYVYLEQLTTQGEVILCGDFNIAPEDKDLFDASDRATKVGATDAERNLLAAIRDLGFHDAFRQFTEAPGHYSWWDYRSGAFRRNHGWRIDHLYVTPGVKARACNCHIDIAPRRLPKPSDHAPVILEIE</sequence>
<evidence type="ECO:0000256" key="5">
    <source>
        <dbReference type="PIRSR" id="PIRSR604808-1"/>
    </source>
</evidence>
<comment type="cofactor">
    <cofactor evidence="6">
        <name>Mg(2+)</name>
        <dbReference type="ChEBI" id="CHEBI:18420"/>
    </cofactor>
    <cofactor evidence="6">
        <name>Mn(2+)</name>
        <dbReference type="ChEBI" id="CHEBI:29035"/>
    </cofactor>
    <text evidence="6">Probably binds two magnesium or manganese ions per subunit.</text>
</comment>
<dbReference type="AlphaFoldDB" id="Q8DI07"/>
<feature type="domain" description="Endonuclease/exonuclease/phosphatase" evidence="8">
    <location>
        <begin position="24"/>
        <end position="272"/>
    </location>
</feature>
<dbReference type="InterPro" id="IPR036691">
    <property type="entry name" value="Endo/exonu/phosph_ase_sf"/>
</dbReference>
<dbReference type="STRING" id="197221.gene:10748390"/>
<comment type="similarity">
    <text evidence="1">Belongs to the DNA repair enzymes AP/ExoA family.</text>
</comment>
<dbReference type="GO" id="GO:0008311">
    <property type="term" value="F:double-stranded DNA 3'-5' DNA exonuclease activity"/>
    <property type="evidence" value="ECO:0007669"/>
    <property type="project" value="InterPro"/>
</dbReference>
<dbReference type="NCBIfam" id="TIGR00195">
    <property type="entry name" value="exoDNase_III"/>
    <property type="match status" value="1"/>
</dbReference>
<proteinExistence type="inferred from homology"/>
<dbReference type="Proteomes" id="UP000000440">
    <property type="component" value="Chromosome"/>
</dbReference>
<feature type="site" description="Interaction with DNA substrate" evidence="7">
    <location>
        <position position="272"/>
    </location>
</feature>
<dbReference type="PANTHER" id="PTHR43250:SF2">
    <property type="entry name" value="EXODEOXYRIBONUCLEASE III"/>
    <property type="match status" value="1"/>
</dbReference>
<feature type="active site" evidence="5">
    <location>
        <position position="131"/>
    </location>
</feature>
<dbReference type="EnsemblBacteria" id="BAC09337">
    <property type="protein sequence ID" value="BAC09337"/>
    <property type="gene ID" value="BAC09337"/>
</dbReference>
<evidence type="ECO:0000256" key="7">
    <source>
        <dbReference type="PIRSR" id="PIRSR604808-3"/>
    </source>
</evidence>
<feature type="binding site" evidence="6">
    <location>
        <position position="173"/>
    </location>
    <ligand>
        <name>Mg(2+)</name>
        <dbReference type="ChEBI" id="CHEBI:18420"/>
        <label>1</label>
    </ligand>
</feature>
<feature type="site" description="Important for catalytic activity" evidence="7">
    <location>
        <position position="242"/>
    </location>
</feature>
<dbReference type="KEGG" id="tel:tlr1785"/>